<keyword evidence="3" id="KW-1185">Reference proteome</keyword>
<dbReference type="EMBL" id="CBTN010000007">
    <property type="protein sequence ID" value="CDH50690.1"/>
    <property type="molecule type" value="Genomic_DNA"/>
</dbReference>
<dbReference type="SMART" id="SM00507">
    <property type="entry name" value="HNHc"/>
    <property type="match status" value="2"/>
</dbReference>
<dbReference type="InterPro" id="IPR003615">
    <property type="entry name" value="HNH_nuc"/>
</dbReference>
<evidence type="ECO:0000259" key="1">
    <source>
        <dbReference type="SMART" id="SM00507"/>
    </source>
</evidence>
<evidence type="ECO:0000313" key="3">
    <source>
        <dbReference type="Proteomes" id="UP000027586"/>
    </source>
</evidence>
<dbReference type="Gene3D" id="3.90.75.20">
    <property type="match status" value="3"/>
</dbReference>
<reference evidence="2" key="1">
    <citation type="submission" date="2013-08" db="EMBL/GenBank/DDBJ databases">
        <title>Gene expansion shapes genome architecture in the human pathogen Lichtheimia corymbifera: an evolutionary genomics analysis in the ancient terrestrial Mucorales (Mucoromycotina).</title>
        <authorList>
            <person name="Schwartze V.U."/>
            <person name="Winter S."/>
            <person name="Shelest E."/>
            <person name="Marcet-Houben M."/>
            <person name="Horn F."/>
            <person name="Wehner S."/>
            <person name="Hoffmann K."/>
            <person name="Riege K."/>
            <person name="Sammeth M."/>
            <person name="Nowrousian M."/>
            <person name="Valiante V."/>
            <person name="Linde J."/>
            <person name="Jacobsen I.D."/>
            <person name="Marz M."/>
            <person name="Brakhage A.A."/>
            <person name="Gabaldon T."/>
            <person name="Bocker S."/>
            <person name="Voigt K."/>
        </authorList>
    </citation>
    <scope>NUCLEOTIDE SEQUENCE [LARGE SCALE GENOMIC DNA]</scope>
    <source>
        <strain evidence="2">FSU 9682</strain>
    </source>
</reference>
<dbReference type="SUPFAM" id="SSF54060">
    <property type="entry name" value="His-Me finger endonucleases"/>
    <property type="match status" value="3"/>
</dbReference>
<organism evidence="2 3">
    <name type="scientific">Lichtheimia corymbifera JMRC:FSU:9682</name>
    <dbReference type="NCBI Taxonomy" id="1263082"/>
    <lineage>
        <taxon>Eukaryota</taxon>
        <taxon>Fungi</taxon>
        <taxon>Fungi incertae sedis</taxon>
        <taxon>Mucoromycota</taxon>
        <taxon>Mucoromycotina</taxon>
        <taxon>Mucoromycetes</taxon>
        <taxon>Mucorales</taxon>
        <taxon>Lichtheimiaceae</taxon>
        <taxon>Lichtheimia</taxon>
    </lineage>
</organism>
<dbReference type="InterPro" id="IPR044925">
    <property type="entry name" value="His-Me_finger_sf"/>
</dbReference>
<dbReference type="InterPro" id="IPR010902">
    <property type="entry name" value="NUMOD4"/>
</dbReference>
<protein>
    <recommendedName>
        <fullName evidence="1">HNH nuclease domain-containing protein</fullName>
    </recommendedName>
</protein>
<dbReference type="Pfam" id="PF13392">
    <property type="entry name" value="HNH_3"/>
    <property type="match status" value="2"/>
</dbReference>
<dbReference type="Pfam" id="PF07463">
    <property type="entry name" value="NUMOD4"/>
    <property type="match status" value="1"/>
</dbReference>
<feature type="domain" description="HNH nuclease" evidence="1">
    <location>
        <begin position="357"/>
        <end position="404"/>
    </location>
</feature>
<dbReference type="VEuPathDB" id="FungiDB:LCOR_02396.1"/>
<dbReference type="OrthoDB" id="447635at2759"/>
<evidence type="ECO:0000313" key="2">
    <source>
        <dbReference type="EMBL" id="CDH50690.1"/>
    </source>
</evidence>
<dbReference type="GO" id="GO:0016788">
    <property type="term" value="F:hydrolase activity, acting on ester bonds"/>
    <property type="evidence" value="ECO:0007669"/>
    <property type="project" value="InterPro"/>
</dbReference>
<dbReference type="STRING" id="1263082.A0A068RLT3"/>
<gene>
    <name evidence="2" type="ORF">LCOR_02396.1</name>
</gene>
<sequence>MVDTSLLENLSFGYRGDLGSLYDLVWARARHPLLYEATGAYFVSPTGIVSFVRSTTCIRSLPAVNYIQNTNQPFISTDTNISVLVDEIVAYTFDNFYQRHLHYIFHRDGDRLNCSWSNLRVCHTLDDHRSAYIDVLRQENPERTFAPIQHMDATYSFSRYFVSDLGEVFTLNRNRLLAPYKNECGYYRVCLTADTTDDQGGYVKRKFAVHRLVWAAFKGTIPHDQFVDHKNGKRYDNRLVNLRLATPSENLMYSLSDEQTAQRMLEVSDGTRAKVMLPVVDETTEWRPIGTLHGYSAGRFGPFSLYEVSENGCVRRRRNMDDERLLDLFFEGPYHTVTLYLTQEQKQRHPNNIDTIRVKVHVLVAHAFVEGYGIKGRTIVDHKDGDKTNNDYSNLRWVTPQEKTP</sequence>
<accession>A0A068RLT3</accession>
<name>A0A068RLT3_9FUNG</name>
<dbReference type="Proteomes" id="UP000027586">
    <property type="component" value="Unassembled WGS sequence"/>
</dbReference>
<proteinExistence type="predicted"/>
<feature type="domain" description="HNH nuclease" evidence="1">
    <location>
        <begin position="203"/>
        <end position="251"/>
    </location>
</feature>
<dbReference type="AlphaFoldDB" id="A0A068RLT3"/>
<comment type="caution">
    <text evidence="2">The sequence shown here is derived from an EMBL/GenBank/DDBJ whole genome shotgun (WGS) entry which is preliminary data.</text>
</comment>